<comment type="caution">
    <text evidence="2">The sequence shown here is derived from an EMBL/GenBank/DDBJ whole genome shotgun (WGS) entry which is preliminary data.</text>
</comment>
<feature type="transmembrane region" description="Helical" evidence="1">
    <location>
        <begin position="53"/>
        <end position="73"/>
    </location>
</feature>
<dbReference type="EMBL" id="MGIZ01000052">
    <property type="protein sequence ID" value="OGM97423.1"/>
    <property type="molecule type" value="Genomic_DNA"/>
</dbReference>
<reference evidence="2 3" key="1">
    <citation type="journal article" date="2016" name="Nat. Commun.">
        <title>Thousands of microbial genomes shed light on interconnected biogeochemical processes in an aquifer system.</title>
        <authorList>
            <person name="Anantharaman K."/>
            <person name="Brown C.T."/>
            <person name="Hug L.A."/>
            <person name="Sharon I."/>
            <person name="Castelle C.J."/>
            <person name="Probst A.J."/>
            <person name="Thomas B.C."/>
            <person name="Singh A."/>
            <person name="Wilkins M.J."/>
            <person name="Karaoz U."/>
            <person name="Brodie E.L."/>
            <person name="Williams K.H."/>
            <person name="Hubbard S.S."/>
            <person name="Banfield J.F."/>
        </authorList>
    </citation>
    <scope>NUCLEOTIDE SEQUENCE [LARGE SCALE GENOMIC DNA]</scope>
</reference>
<keyword evidence="1" id="KW-0812">Transmembrane</keyword>
<feature type="transmembrane region" description="Helical" evidence="1">
    <location>
        <begin position="30"/>
        <end position="47"/>
    </location>
</feature>
<sequence>MAKIFFIMILIQAGAYLWFQARGGLVSHKAFIIINFLLMVGQFAQAAESYAKSAMASFSIASFFFVMTAIGTFRRYRASRLNL</sequence>
<protein>
    <submittedName>
        <fullName evidence="2">Uncharacterized protein</fullName>
    </submittedName>
</protein>
<keyword evidence="1" id="KW-1133">Transmembrane helix</keyword>
<gene>
    <name evidence="2" type="ORF">A2817_00720</name>
</gene>
<accession>A0A1F8E9D4</accession>
<proteinExistence type="predicted"/>
<feature type="transmembrane region" description="Helical" evidence="1">
    <location>
        <begin position="6"/>
        <end position="23"/>
    </location>
</feature>
<evidence type="ECO:0000256" key="1">
    <source>
        <dbReference type="SAM" id="Phobius"/>
    </source>
</evidence>
<dbReference type="Proteomes" id="UP000177594">
    <property type="component" value="Unassembled WGS sequence"/>
</dbReference>
<name>A0A1F8E9D4_9BACT</name>
<evidence type="ECO:0000313" key="3">
    <source>
        <dbReference type="Proteomes" id="UP000177594"/>
    </source>
</evidence>
<dbReference type="AlphaFoldDB" id="A0A1F8E9D4"/>
<keyword evidence="1" id="KW-0472">Membrane</keyword>
<organism evidence="2 3">
    <name type="scientific">Candidatus Yanofskybacteria bacterium RIFCSPHIGHO2_01_FULL_39_8b</name>
    <dbReference type="NCBI Taxonomy" id="1802659"/>
    <lineage>
        <taxon>Bacteria</taxon>
        <taxon>Candidatus Yanofskyibacteriota</taxon>
    </lineage>
</organism>
<evidence type="ECO:0000313" key="2">
    <source>
        <dbReference type="EMBL" id="OGM97423.1"/>
    </source>
</evidence>